<dbReference type="GeneID" id="136809875"/>
<dbReference type="Pfam" id="PF13519">
    <property type="entry name" value="VWA_2"/>
    <property type="match status" value="1"/>
</dbReference>
<sequence>MFMNSYSQSDVHFVFIEGPLLEAIRNGHWFLLDNIGQAPGDVLERLNSLLEADPELELCEGAKMETLSRKNGKIHKEFRFISTLNTERKGSNLSTAILNRCIIINLKKLDTPLTVPNRTKKSENQAEDLQKSIETIPVFDILCQMFQHLGNTESFVSVILKFHNKMIELQKQKEIATINNYNFNVRNVLAAAKVTLSRLKITGSTLLSSLTTAIERCYFNAILKKGNTERALEEYLQILGNPMFPKEESKQTVRPSLCDSDEVCIRFGELVVAVLEAIGCFMEKCDLYSKKNSTTQLLHKVVNGTRTILESLQIPNTNLSLDNPNFELSKNLIQCIKAVVKVESFERSSKIMTKIELTENHFVSTIRTYVNNTSFADGKMKHDIVSSLLVKYHLLKFVVQNVQLLLEETHSAKNLVKECTVISTTLQRLSFLSTYRNFLSGLAKDEYRTLLSDIASKESSLKEVKSKDQDSQVLKIFIARLEQVYTTPLRNQSHSRITFLTNVLNLLVTKFGMDISKNTMQSILTAEFHGMKFHCMTKMPFIALEKPTKMFEEHKVFEIEFCGLLTGIISKSVESFNRWIKLLDSDEMAKESDVDRKALKEELMALSNEDSLLEAKNIKQSLVNFFRQNLTQYLLVQFNKGVQINLTDIQLHFDATMTKFAVDLIFFFKHVLTMFTKKWKTKLLFSKDFTQMDANYLMIHVLLENEEVAVINPFFKADIVDVTYFASIHREKSQLTDTIKFYEEYCSKRYPLREIKTTIVSVESFCPQRGEYDIISHLLTIYADKGRSSGGIVVNEENLNHLKNNVRLIMPQTTLGSPENFLDVIEELDNFFEKCEKGQRISAAESLEKLETMSEMLEIRRSSLINAMKPATIREKTQLLHLLLQEKEGHISMMKTISVLKRECYEDDVVNCLAICQLNDQLKKIINEIYLHAMRGDIKCESLKYTCSAIYLIEGCVQLLMQGFTFDNGLAKPASNLGGYLRKVEDMINTFYEEYVFYGKYSDAKFDVELVSSSEEKRKERCVVKRSPKKNDNHKLIEISEDKIVIDIQKLNDANAKAFQCGFQCFLPKISSLINELLTLPAQVNIDTLQRLDIDVLTIIKEIDVACKRAKKERNPDSLDLPWMKKPPDLEVDETTMNDLFPSCSVNITNMTEARRISTMNNEEFMEFLLGDSLLSFNDLENALTRESREEFQKWLSYRKKYPDFKAMMKGFMNCLLTQIKNLDGKENVTEFEQLLENLRKCNSLRQALNIVLRCLDDPIKQKDIGLDFQNNLKTLKKTIDLPKSLILINKIEVNVNENNIEEIENNLKELCNLLFKERLKPLRNLRFSSIESLVGFAYLGTTTLPIQLGQLWHSLLNSHQASQYLEQHMLLFRESQQPPMATMDYLYIDDFLQFFTGEPLITLLFSKQPEEQNLLDKEIFLQSVKTNFSLAGIPIINETTIDRVAESCYERTCKLTNECYEKKTSVARIIYSNLTYLHLLCDFWSDPDIEYMEDLEHGNLETMQHFFFGKENNAILKNWKVLEAKIENKKEEREILETRIRKYQGECNIDKAKECEDLRTIVESDIRKLEQEKRTDKLNYEKQVKTDIKDLKQPFVQLKKELIKIYKRIIGTVQSTCIESTFELLDAKFYYHLKQILNSTNTESEEIAKWKAVKTDIAELLTKMGKSEDAFKMEKILGHSKLNRRLQEVIEFGECTIQSLMRALGTFIDVISESEEEKTQKDEIVKADSDLKKLIQASFSELGKPSPKISTEKIKSLLETLNCLKRDFPSDGKRMTAVYIEHLIKTTRNLIRYLANDHASHFEEGFLKREEIDASDIGLVESKKLMEILETEYKTLQFEEGTIAFSTLKDVFNPVEKVFETDASSCLIELLNISYFLQKFKSFLQNALQAFTKGSSSVQLCRKTVYLLWTFVEIFAITNVAEKRSFSNVDMGQEFIEYSTTGFDSGRSSLFKLRDATEIFLSLAAENKELSEALKTNMDFFENLAVTLALKHKLKEIKGLTHLYKEADANEESILLSTEAMSLKFIGGAAKQITKYSRMAFKNQHLCGNSERRYTQIICHVLRVMETIQTSLANFRKPEMSTTLLSLVNGIPPFKDVNFFQLMRRAITTHLPILIEEICPIDCVQSCLEELTEVTEDWNQYWEELVDAKKEAKNIFYDERKKSIKETERKERESHEIAERLYTEFVQKTKDGISLGWERLIMVILLCERHHLHSKFGNLTQYTDRFLTQVNRFKNDVELKNDIKDLPSREFYQFNVALSSITCSGSISEKIDGKKVRYIIKTDEFSNEVCTIFTVDKFSFTPYMNFKSYDIKFIKESFKISSFNDSVKFTVTFIEEPTEDDDDAEVVRVLFQTSFTLLYKEWMLEEEEKVGVDDKFVLKCKYNCNKTKKLNTSAIPDDIKIHLLEEADMHSAGDVTDFMKNSLQEVNRSIYDLRSIEIVKPPGTLVQTKMKQFLEKINRNESLVEDKSPIVQQFQEMASIMERAVQDMRLIYMETERDVREINEPADMIPISAQLAKLIQVRKSFIESIKEKLKALRRDKNNRFINLRKIRSEKDFICTHGEYAFQLKDIWSDKQAGYVHKVDESTQSCLNDIGKQSTDDYLKRSITLLFNYMMIQDPKATKEGPSILRNVFENMKQTGNRASDEKNIQLISSLHSKEKELSMKILDVQGTDENLPDFKLDILKMYVNKSKIVELDLDAVSADPVQVEFNSHVHGIPTVETKQIVITSHEACSFEFGKLQKFKLSKSHGNLFENEQIVVYFSPNLKTGPTIIDDRCDEVATLNISRAEEGTPSKEVNLALIQQIDHVDPLKHLKCPNGTFKTDDNGGFVLDIGDATFGRSVTCQFLLSNHLNSSLRLKFASKLNQCTFDKNESILRHQGKDEVSMTLFVDAEEKSFQVYFSESVSFVFSVKHTIVQPSVKLLYKEQPFEGSSKFISKSYIPFTENIFDELRIRNDGTCRLKTLIQLLDDNNNTLLEGTIFLESLEDFQPTLQVNARNPKAMTTYLDIHVFDSNEVQIRKAHIKLSLNIGWPEIKEISPLLFKLKPKDSPTTKEISISASYHPVEIYSIESFGMKCVNTQLPVTIRQGRPFKLSISVRPQIGVTEGILILHTNCQIPRQVFRISFQVSKLPLVTSHKVLDVSNRSKAEVIVSNTTQTKLSCTWKGLSIYGKRIDILSDDSKTLIYRPEYNSSSHLVRLQSSSTGTSLEFPVVKLKSDTVPAERLSSKFDASSYFVDLIASLLQESKKFEASTILPFAFKAILNQDIYTLDIVIKDLKSKKEKSGFLSRNFSTIFKDDKKELPTKESSRSIAYDLCDKIGLYPLKAMLEFASNREVLGLHELLSSLFTHYFAENQDGLFESLQLLPRFNVQVANEKMKWIVNVLHSMPFNSSPGVSKAASLLKVLLEKNRLSKSRYSTMQISEADQFEKDFSKLFDKITEISKLKSHTQMVDAIVNVCGAPLITREELSDIKSAILSSDKYKEIEEVMKNKQGDVSLTSISETIHCFGQDKDDATMSKFFETLTATDHEDSYSVFRAALNLLDDNNTKQDLESLVDRLQEFLSVKGLEGEDSFIQIWDFVKDICGSEDGEQEAHDIPYLKEVFFALCEGLDFFASITSAEKIIGGEARRQDDLSAKQALDLLSHIGTTTLLSPVALTFDDLLEQVEKYIVEAEKSPRKLKDFFSDFRTKYRDVWKHSVEKTRLMAICKQAELDGVMVEFLRCITVNESAFETLPVILDEIHPKIAGMLNIAKYVHSKIVKDSEQVELLDSVDQKEEIVDHMENVKSTNVVEAFLELCEYMCFPHEQVDCIAYILENLAVRKDTIIFKFFQKLKGIIPQDVSIQINRLEHFIHAEHSFDSLQKKKFYLADAISILSRNSTLNLQAGLLTVANKHVHMIRKMGFQRQSDVYNALIGYEGNCPSLVKLLSLAKSLHISVHKYHNQETYDSNDVCFLDWLLSSPLKFHLSTMNMVQISKYLLLCSISRDSKPSLIKMVCQLSFVSSEDRVIFQNTALLRDASQGTGSLERCLSKMSYSDCLSPDVKRHFLAMSKLYKIKIKKEDEVDLEQTLDFLKVFCNGKDSIKDILLTQLLSMSKPSRSCIAELIHILSGSNQFFENNTMDIEVWKQVFQLDKILKTILNSNTSISNGMILELSSTMARISNQLSQEEIVQNHSNSAMQALFLSMFSMTLYESKISFVQNSLVTLSVITFQFVTTNLYKEVTEYRKDQLRYHDEIFETANISVQSQMENKIFITNLPLQQTTTIAPESQTPCEQSPRKLEVPPKSKESLDVVLQKIKKELLESENILRVINSFDFWKQTCEEAYGLRIDLPTLTSIIEECNKFDVKMRNLLEVLMIHFQVVEYFSDEETRIFKAAINRWKVIQVVQLIWEASQINGMLKSVFRQLQDTAKKNLAIMLDCIEDEKQEIFKKTLKSFGINLKLKNTVYEYEIPKPTTLEEIHQQVNHSIGDTSTRRRGTTTSKIAGQIFISAFTTNDLDSNFGNQQAVLQDSDFLPVDEREKNRSENIYEENKKTNTKFVESTSIQPYEGSAADLEASREPGAKVVSFTQKLDGSSKQTSLSVTFSWKDRGQFKQQVKHDWIKELGEDTDDRPSAVSEFEGCEELDEEEKHKLRYTYLAKVSRQFQTACIRIMTEIKRMKDGKVVHVRQQVSHKQINKFVFLVDNSGSMNGEKLTLALNILIVLLESLKRMEYQTAVVRFGGSQVPLKEFTQKMDQSRGQRIIESFDSSENTVLDDAISFVTTKEQLFGYTKRSNENRYLVLITDGICTQTDAAKYLRLLKSVKDLHFLVLTTLPNKNERFYESSFHKAKTLLDKIAPGNWRELNPETDFMVTIKAVAELIDNNLRDDAKKSSGPALQEYSNLERQLVSCEEPTSFVNKFEEFKDLDVAWGKSVMVSDINKPLTESFRFLDERIVERFKSHYESKIAVQLNNLPPPTLSSDMINKKASAITEKEEEVLVSSLTDVLDTIALPNNRPTRLLQDYRGSSFSIPGYIKFVCSDGQYKKIYENLIGSPRKDYRVTIIVDVSQSMAGMAEIGATSIIISLAAALQNINVLFSIITSGSVTKLVKDFNDEWDNKTKAKLYDALTFDQDETNLSDSIFYATQLITDGASSKVGKTIIVLTDGYPSAPKKLQTSLYHAESMNVQTLAIGIGYFTEGIFEYFPYFVLADDPKLLPGALQSFYLGEQKLEGLASAAGRVVTEKVLYNEKQLANMDEAWDLEMDKIYLEEYEKSKRDLTLRVFSVVQAATKLKIRLCFVLDTTGSMGGYIEMAKNKIQVITENIKKRIFDESKRDADLQIGFIGYKVRGQVGHLDKIPFTSDLAALQSFINSQRASGGSWDTGYEDKEDALLGALEFKWSEWEGPKEDGREDGTVKFLVLIADYPDRGTVGTMFQTVQKYALKNIYFLFVTILPGGTDILQKERGEMRQAYQSTAKSKIKDKGFMEINMNDIGNDTNQLSEKIVDKVNEVVMVNFM</sequence>
<dbReference type="PROSITE" id="PS50234">
    <property type="entry name" value="VWFA"/>
    <property type="match status" value="2"/>
</dbReference>
<dbReference type="Pfam" id="PF00092">
    <property type="entry name" value="VWA"/>
    <property type="match status" value="1"/>
</dbReference>
<dbReference type="InterPro" id="IPR011704">
    <property type="entry name" value="ATPase_dyneun-rel_AAA"/>
</dbReference>
<keyword evidence="2" id="KW-0067">ATP-binding</keyword>
<organism evidence="5 6">
    <name type="scientific">Clytia hemisphaerica</name>
    <dbReference type="NCBI Taxonomy" id="252671"/>
    <lineage>
        <taxon>Eukaryota</taxon>
        <taxon>Metazoa</taxon>
        <taxon>Cnidaria</taxon>
        <taxon>Hydrozoa</taxon>
        <taxon>Hydroidolina</taxon>
        <taxon>Leptothecata</taxon>
        <taxon>Obeliida</taxon>
        <taxon>Clytiidae</taxon>
        <taxon>Clytia</taxon>
    </lineage>
</organism>
<feature type="coiled-coil region" evidence="3">
    <location>
        <begin position="1520"/>
        <end position="1573"/>
    </location>
</feature>
<dbReference type="GO" id="GO:0016887">
    <property type="term" value="F:ATP hydrolysis activity"/>
    <property type="evidence" value="ECO:0007669"/>
    <property type="project" value="InterPro"/>
</dbReference>
<dbReference type="GO" id="GO:0000027">
    <property type="term" value="P:ribosomal large subunit assembly"/>
    <property type="evidence" value="ECO:0007669"/>
    <property type="project" value="TreeGrafter"/>
</dbReference>
<dbReference type="Proteomes" id="UP000594262">
    <property type="component" value="Unplaced"/>
</dbReference>
<name>A0A7M5VEM1_9CNID</name>
<reference evidence="5" key="1">
    <citation type="submission" date="2021-01" db="UniProtKB">
        <authorList>
            <consortium name="EnsemblMetazoa"/>
        </authorList>
    </citation>
    <scope>IDENTIFICATION</scope>
</reference>
<dbReference type="RefSeq" id="XP_066922534.1">
    <property type="nucleotide sequence ID" value="XM_067066433.1"/>
</dbReference>
<dbReference type="GO" id="GO:0000055">
    <property type="term" value="P:ribosomal large subunit export from nucleus"/>
    <property type="evidence" value="ECO:0007669"/>
    <property type="project" value="TreeGrafter"/>
</dbReference>
<proteinExistence type="predicted"/>
<dbReference type="Pfam" id="PF07728">
    <property type="entry name" value="AAA_5"/>
    <property type="match status" value="1"/>
</dbReference>
<dbReference type="SUPFAM" id="SSF53300">
    <property type="entry name" value="vWA-like"/>
    <property type="match status" value="3"/>
</dbReference>
<evidence type="ECO:0000259" key="4">
    <source>
        <dbReference type="PROSITE" id="PS50234"/>
    </source>
</evidence>
<keyword evidence="3" id="KW-0175">Coiled coil</keyword>
<protein>
    <recommendedName>
        <fullName evidence="4">VWFA domain-containing protein</fullName>
    </recommendedName>
</protein>
<evidence type="ECO:0000313" key="6">
    <source>
        <dbReference type="Proteomes" id="UP000594262"/>
    </source>
</evidence>
<dbReference type="GO" id="GO:0005634">
    <property type="term" value="C:nucleus"/>
    <property type="evidence" value="ECO:0007669"/>
    <property type="project" value="TreeGrafter"/>
</dbReference>
<evidence type="ECO:0000256" key="2">
    <source>
        <dbReference type="ARBA" id="ARBA00022840"/>
    </source>
</evidence>
<dbReference type="SUPFAM" id="SSF52540">
    <property type="entry name" value="P-loop containing nucleoside triphosphate hydrolases"/>
    <property type="match status" value="1"/>
</dbReference>
<keyword evidence="1" id="KW-0547">Nucleotide-binding</keyword>
<dbReference type="EnsemblMetazoa" id="CLYHEMT011862.3">
    <property type="protein sequence ID" value="CLYHEMP011862.3"/>
    <property type="gene ID" value="CLYHEMG011862"/>
</dbReference>
<dbReference type="PANTHER" id="PTHR48103">
    <property type="entry name" value="MIDASIN-RELATED"/>
    <property type="match status" value="1"/>
</dbReference>
<evidence type="ECO:0000256" key="3">
    <source>
        <dbReference type="SAM" id="Coils"/>
    </source>
</evidence>
<keyword evidence="6" id="KW-1185">Reference proteome</keyword>
<evidence type="ECO:0000313" key="5">
    <source>
        <dbReference type="EnsemblMetazoa" id="CLYHEMP011862.3"/>
    </source>
</evidence>
<dbReference type="InterPro" id="IPR036465">
    <property type="entry name" value="vWFA_dom_sf"/>
</dbReference>
<dbReference type="PANTHER" id="PTHR48103:SF2">
    <property type="entry name" value="MIDASIN"/>
    <property type="match status" value="1"/>
</dbReference>
<feature type="domain" description="VWFA" evidence="4">
    <location>
        <begin position="4674"/>
        <end position="4865"/>
    </location>
</feature>
<dbReference type="CDD" id="cd00198">
    <property type="entry name" value="vWFA"/>
    <property type="match status" value="2"/>
</dbReference>
<dbReference type="SMART" id="SM00327">
    <property type="entry name" value="VWA"/>
    <property type="match status" value="2"/>
</dbReference>
<dbReference type="GO" id="GO:0005524">
    <property type="term" value="F:ATP binding"/>
    <property type="evidence" value="ECO:0007669"/>
    <property type="project" value="UniProtKB-KW"/>
</dbReference>
<dbReference type="OrthoDB" id="422220at2759"/>
<accession>A0A7M5VEM1</accession>
<dbReference type="Gene3D" id="3.40.50.410">
    <property type="entry name" value="von Willebrand factor, type A domain"/>
    <property type="match status" value="3"/>
</dbReference>
<feature type="coiled-coil region" evidence="3">
    <location>
        <begin position="1294"/>
        <end position="1321"/>
    </location>
</feature>
<evidence type="ECO:0000256" key="1">
    <source>
        <dbReference type="ARBA" id="ARBA00022741"/>
    </source>
</evidence>
<dbReference type="InterPro" id="IPR002035">
    <property type="entry name" value="VWF_A"/>
</dbReference>
<dbReference type="InterPro" id="IPR027417">
    <property type="entry name" value="P-loop_NTPase"/>
</dbReference>
<feature type="coiled-coil region" evidence="3">
    <location>
        <begin position="589"/>
        <end position="616"/>
    </location>
</feature>
<dbReference type="Gene3D" id="3.40.50.300">
    <property type="entry name" value="P-loop containing nucleotide triphosphate hydrolases"/>
    <property type="match status" value="1"/>
</dbReference>
<dbReference type="GO" id="GO:0030687">
    <property type="term" value="C:preribosome, large subunit precursor"/>
    <property type="evidence" value="ECO:0007669"/>
    <property type="project" value="TreeGrafter"/>
</dbReference>
<feature type="domain" description="VWFA" evidence="4">
    <location>
        <begin position="5035"/>
        <end position="5241"/>
    </location>
</feature>